<dbReference type="GeneID" id="65089114"/>
<keyword evidence="5" id="KW-1185">Reference proteome</keyword>
<reference evidence="5" key="1">
    <citation type="journal article" date="2016" name="Genome Biol. Evol.">
        <title>Comparative 'omics' of the Fusarium fujikuroi species complex highlights differences in genetic potential and metabolite synthesis.</title>
        <authorList>
            <person name="Niehaus E.-M."/>
            <person name="Muensterkoetter M."/>
            <person name="Proctor R.H."/>
            <person name="Brown D.W."/>
            <person name="Sharon A."/>
            <person name="Idan Y."/>
            <person name="Oren-Young L."/>
            <person name="Sieber C.M."/>
            <person name="Novak O."/>
            <person name="Pencik A."/>
            <person name="Tarkowska D."/>
            <person name="Hromadova K."/>
            <person name="Freeman S."/>
            <person name="Maymon M."/>
            <person name="Elazar M."/>
            <person name="Youssef S.A."/>
            <person name="El-Shabrawy E.S.M."/>
            <person name="Shalaby A.B.A."/>
            <person name="Houterman P."/>
            <person name="Brock N.L."/>
            <person name="Burkhardt I."/>
            <person name="Tsavkelova E.A."/>
            <person name="Dickschat J.S."/>
            <person name="Galuszka P."/>
            <person name="Gueldener U."/>
            <person name="Tudzynski B."/>
        </authorList>
    </citation>
    <scope>NUCLEOTIDE SEQUENCE [LARGE SCALE GENOMIC DNA]</scope>
    <source>
        <strain evidence="5">MRC7560</strain>
    </source>
</reference>
<keyword evidence="3" id="KW-0472">Membrane</keyword>
<dbReference type="VEuPathDB" id="FungiDB:FMAN_09856"/>
<dbReference type="Gene3D" id="1.20.1170.10">
    <property type="match status" value="1"/>
</dbReference>
<keyword evidence="3" id="KW-1133">Transmembrane helix</keyword>
<keyword evidence="3" id="KW-0812">Transmembrane</keyword>
<accession>A0A1L7TZY7</accession>
<proteinExistence type="predicted"/>
<evidence type="ECO:0000256" key="3">
    <source>
        <dbReference type="SAM" id="Phobius"/>
    </source>
</evidence>
<organism evidence="4 5">
    <name type="scientific">Fusarium mangiferae</name>
    <name type="common">Mango malformation disease fungus</name>
    <dbReference type="NCBI Taxonomy" id="192010"/>
    <lineage>
        <taxon>Eukaryota</taxon>
        <taxon>Fungi</taxon>
        <taxon>Dikarya</taxon>
        <taxon>Ascomycota</taxon>
        <taxon>Pezizomycotina</taxon>
        <taxon>Sordariomycetes</taxon>
        <taxon>Hypocreomycetidae</taxon>
        <taxon>Hypocreales</taxon>
        <taxon>Nectriaceae</taxon>
        <taxon>Fusarium</taxon>
        <taxon>Fusarium fujikuroi species complex</taxon>
    </lineage>
</organism>
<feature type="compositionally biased region" description="Basic and acidic residues" evidence="2">
    <location>
        <begin position="173"/>
        <end position="190"/>
    </location>
</feature>
<feature type="region of interest" description="Disordered" evidence="2">
    <location>
        <begin position="173"/>
        <end position="207"/>
    </location>
</feature>
<keyword evidence="1" id="KW-0175">Coiled coil</keyword>
<dbReference type="RefSeq" id="XP_041686343.1">
    <property type="nucleotide sequence ID" value="XM_041820465.1"/>
</dbReference>
<protein>
    <submittedName>
        <fullName evidence="4">Uncharacterized protein</fullName>
    </submittedName>
</protein>
<evidence type="ECO:0000256" key="2">
    <source>
        <dbReference type="SAM" id="MobiDB-lite"/>
    </source>
</evidence>
<feature type="compositionally biased region" description="Basic and acidic residues" evidence="2">
    <location>
        <begin position="198"/>
        <end position="207"/>
    </location>
</feature>
<feature type="coiled-coil region" evidence="1">
    <location>
        <begin position="1"/>
        <end position="28"/>
    </location>
</feature>
<dbReference type="EMBL" id="FCQH01000011">
    <property type="protein sequence ID" value="CVL00396.1"/>
    <property type="molecule type" value="Genomic_DNA"/>
</dbReference>
<feature type="transmembrane region" description="Helical" evidence="3">
    <location>
        <begin position="211"/>
        <end position="244"/>
    </location>
</feature>
<feature type="coiled-coil region" evidence="1">
    <location>
        <begin position="249"/>
        <end position="297"/>
    </location>
</feature>
<name>A0A1L7TZY7_FUSMA</name>
<dbReference type="AlphaFoldDB" id="A0A1L7TZY7"/>
<evidence type="ECO:0000256" key="1">
    <source>
        <dbReference type="SAM" id="Coils"/>
    </source>
</evidence>
<sequence>MDSLSNNVSNIQQSLQSAKERLSSLDATSKNTVAAEVSAVRSSLHNSLRKAQQAKLQMSSFLVLLENVEDPTTVNMAPQISWLARSLDGVTASIIQAEASADSALQSTMDCCYQVMDVGRDVEAQDDLLDECQSQAKELASQAESSLTSSEAILAQTQRDTSAKEEEIRIKTRQANEKRTRKTELDREISQKNGQIAETHRRRESKKESAGVGLILTGIGLMAAPFTAGASLGLAAAGAGFAGYKGVRVSDLKDEIVALQSRVSALNREITQDQQVISNLEIEQRNLQDLVSQYQRDISSRRSTHQLYQKQISEANRVENDITTLKGVAEATISSINGINSELQDVKECLDECSSLLQAKSVELSTSATSVDWVIGAVGRCTKRFRAKEFERQITLMQQVAEVLEKVEQEGQLLLSSQNMALLDTKPWDDVKNPIVEEHETIPELMNVR</sequence>
<comment type="caution">
    <text evidence="4">The sequence shown here is derived from an EMBL/GenBank/DDBJ whole genome shotgun (WGS) entry which is preliminary data.</text>
</comment>
<evidence type="ECO:0000313" key="5">
    <source>
        <dbReference type="Proteomes" id="UP000184255"/>
    </source>
</evidence>
<dbReference type="Proteomes" id="UP000184255">
    <property type="component" value="Unassembled WGS sequence"/>
</dbReference>
<evidence type="ECO:0000313" key="4">
    <source>
        <dbReference type="EMBL" id="CVL00396.1"/>
    </source>
</evidence>
<gene>
    <name evidence="4" type="ORF">FMAN_09856</name>
</gene>